<gene>
    <name evidence="1" type="ORF">CCACVL1_22795</name>
</gene>
<comment type="caution">
    <text evidence="1">The sequence shown here is derived from an EMBL/GenBank/DDBJ whole genome shotgun (WGS) entry which is preliminary data.</text>
</comment>
<protein>
    <submittedName>
        <fullName evidence="1">Amidase 1-like protein</fullName>
    </submittedName>
</protein>
<organism evidence="1 2">
    <name type="scientific">Corchorus capsularis</name>
    <name type="common">Jute</name>
    <dbReference type="NCBI Taxonomy" id="210143"/>
    <lineage>
        <taxon>Eukaryota</taxon>
        <taxon>Viridiplantae</taxon>
        <taxon>Streptophyta</taxon>
        <taxon>Embryophyta</taxon>
        <taxon>Tracheophyta</taxon>
        <taxon>Spermatophyta</taxon>
        <taxon>Magnoliopsida</taxon>
        <taxon>eudicotyledons</taxon>
        <taxon>Gunneridae</taxon>
        <taxon>Pentapetalae</taxon>
        <taxon>rosids</taxon>
        <taxon>malvids</taxon>
        <taxon>Malvales</taxon>
        <taxon>Malvaceae</taxon>
        <taxon>Grewioideae</taxon>
        <taxon>Apeibeae</taxon>
        <taxon>Corchorus</taxon>
    </lineage>
</organism>
<dbReference type="EMBL" id="AWWV01013239">
    <property type="protein sequence ID" value="OMO62478.1"/>
    <property type="molecule type" value="Genomic_DNA"/>
</dbReference>
<accession>A0A1R3GWH4</accession>
<name>A0A1R3GWH4_COCAP</name>
<dbReference type="AlphaFoldDB" id="A0A1R3GWH4"/>
<proteinExistence type="predicted"/>
<dbReference type="Proteomes" id="UP000188268">
    <property type="component" value="Unassembled WGS sequence"/>
</dbReference>
<evidence type="ECO:0000313" key="1">
    <source>
        <dbReference type="EMBL" id="OMO62478.1"/>
    </source>
</evidence>
<reference evidence="1 2" key="1">
    <citation type="submission" date="2013-09" db="EMBL/GenBank/DDBJ databases">
        <title>Corchorus capsularis genome sequencing.</title>
        <authorList>
            <person name="Alam M."/>
            <person name="Haque M.S."/>
            <person name="Islam M.S."/>
            <person name="Emdad E.M."/>
            <person name="Islam M.M."/>
            <person name="Ahmed B."/>
            <person name="Halim A."/>
            <person name="Hossen Q.M.M."/>
            <person name="Hossain M.Z."/>
            <person name="Ahmed R."/>
            <person name="Khan M.M."/>
            <person name="Islam R."/>
            <person name="Rashid M.M."/>
            <person name="Khan S.A."/>
            <person name="Rahman M.S."/>
            <person name="Alam M."/>
        </authorList>
    </citation>
    <scope>NUCLEOTIDE SEQUENCE [LARGE SCALE GENOMIC DNA]</scope>
    <source>
        <strain evidence="2">cv. CVL-1</strain>
        <tissue evidence="1">Whole seedling</tissue>
    </source>
</reference>
<keyword evidence="2" id="KW-1185">Reference proteome</keyword>
<dbReference type="Gramene" id="OMO62478">
    <property type="protein sequence ID" value="OMO62478"/>
    <property type="gene ID" value="CCACVL1_22795"/>
</dbReference>
<evidence type="ECO:0000313" key="2">
    <source>
        <dbReference type="Proteomes" id="UP000188268"/>
    </source>
</evidence>
<sequence>MAKSLEFGAFMEKFIPQPTPSSLQLPLSGLTFAVKDM</sequence>